<keyword evidence="2" id="KW-1185">Reference proteome</keyword>
<sequence length="100" mass="11818">MKTQLNTREEMDSEVKILQAHFEELQKVVKEKDEIISKAELKEREISILAAERTRKELEAEFDLQIQRIEKELRIQNAAQIQANHQVVVFDSPQQAKFDR</sequence>
<keyword evidence="1" id="KW-0175">Coiled coil</keyword>
<evidence type="ECO:0000256" key="1">
    <source>
        <dbReference type="SAM" id="Coils"/>
    </source>
</evidence>
<organism evidence="2 3">
    <name type="scientific">Acrobeloides nanus</name>
    <dbReference type="NCBI Taxonomy" id="290746"/>
    <lineage>
        <taxon>Eukaryota</taxon>
        <taxon>Metazoa</taxon>
        <taxon>Ecdysozoa</taxon>
        <taxon>Nematoda</taxon>
        <taxon>Chromadorea</taxon>
        <taxon>Rhabditida</taxon>
        <taxon>Tylenchina</taxon>
        <taxon>Cephalobomorpha</taxon>
        <taxon>Cephaloboidea</taxon>
        <taxon>Cephalobidae</taxon>
        <taxon>Acrobeloides</taxon>
    </lineage>
</organism>
<dbReference type="WBParaSite" id="ACRNAN_scaffold21031.g12880.t1">
    <property type="protein sequence ID" value="ACRNAN_scaffold21031.g12880.t1"/>
    <property type="gene ID" value="ACRNAN_scaffold21031.g12880"/>
</dbReference>
<reference evidence="3" key="1">
    <citation type="submission" date="2022-11" db="UniProtKB">
        <authorList>
            <consortium name="WormBaseParasite"/>
        </authorList>
    </citation>
    <scope>IDENTIFICATION</scope>
</reference>
<accession>A0A914DB44</accession>
<evidence type="ECO:0000313" key="3">
    <source>
        <dbReference type="WBParaSite" id="ACRNAN_scaffold21031.g12880.t1"/>
    </source>
</evidence>
<dbReference type="Proteomes" id="UP000887540">
    <property type="component" value="Unplaced"/>
</dbReference>
<protein>
    <submittedName>
        <fullName evidence="3">Uncharacterized protein</fullName>
    </submittedName>
</protein>
<dbReference type="AlphaFoldDB" id="A0A914DB44"/>
<evidence type="ECO:0000313" key="2">
    <source>
        <dbReference type="Proteomes" id="UP000887540"/>
    </source>
</evidence>
<name>A0A914DB44_9BILA</name>
<proteinExistence type="predicted"/>
<feature type="coiled-coil region" evidence="1">
    <location>
        <begin position="8"/>
        <end position="68"/>
    </location>
</feature>